<keyword evidence="3 10" id="KW-0645">Protease</keyword>
<dbReference type="Gene3D" id="3.10.250.10">
    <property type="entry name" value="SRCR-like domain"/>
    <property type="match status" value="2"/>
</dbReference>
<dbReference type="InterPro" id="IPR002557">
    <property type="entry name" value="Chitin-bd_dom"/>
</dbReference>
<dbReference type="PRINTS" id="PR00722">
    <property type="entry name" value="CHYMOTRYPSIN"/>
</dbReference>
<dbReference type="PANTHER" id="PTHR24258">
    <property type="entry name" value="SERINE PROTEASE-RELATED"/>
    <property type="match status" value="1"/>
</dbReference>
<dbReference type="SUPFAM" id="SSF56487">
    <property type="entry name" value="SRCR-like"/>
    <property type="match status" value="2"/>
</dbReference>
<feature type="compositionally biased region" description="Polar residues" evidence="11">
    <location>
        <begin position="1955"/>
        <end position="1965"/>
    </location>
</feature>
<feature type="disulfide bond" evidence="9">
    <location>
        <begin position="2328"/>
        <end position="2338"/>
    </location>
</feature>
<dbReference type="InterPro" id="IPR033116">
    <property type="entry name" value="TRYPSIN_SER"/>
</dbReference>
<evidence type="ECO:0000256" key="7">
    <source>
        <dbReference type="ARBA" id="ARBA00023180"/>
    </source>
</evidence>
<dbReference type="InterPro" id="IPR009003">
    <property type="entry name" value="Peptidase_S1_PA"/>
</dbReference>
<protein>
    <submittedName>
        <fullName evidence="17">Uncharacterized protein LOC117566959 isoform X2</fullName>
    </submittedName>
</protein>
<feature type="domain" description="Chitin-binding type-2" evidence="15">
    <location>
        <begin position="504"/>
        <end position="550"/>
    </location>
</feature>
<feature type="disulfide bond" evidence="9">
    <location>
        <begin position="2180"/>
        <end position="2190"/>
    </location>
</feature>
<dbReference type="InterPro" id="IPR043504">
    <property type="entry name" value="Peptidase_S1_PA_chymotrypsin"/>
</dbReference>
<evidence type="ECO:0000256" key="3">
    <source>
        <dbReference type="ARBA" id="ARBA00022670"/>
    </source>
</evidence>
<dbReference type="InterPro" id="IPR002172">
    <property type="entry name" value="LDrepeatLR_classA_rpt"/>
</dbReference>
<dbReference type="Gene3D" id="2.170.140.10">
    <property type="entry name" value="Chitin binding domain"/>
    <property type="match status" value="15"/>
</dbReference>
<dbReference type="Proteomes" id="UP000515160">
    <property type="component" value="Chromosome 3"/>
</dbReference>
<evidence type="ECO:0000259" key="14">
    <source>
        <dbReference type="PROSITE" id="PS50287"/>
    </source>
</evidence>
<dbReference type="Pfam" id="PF01607">
    <property type="entry name" value="CBM_14"/>
    <property type="match status" value="18"/>
</dbReference>
<keyword evidence="4 10" id="KW-0378">Hydrolase</keyword>
<feature type="domain" description="SRCR" evidence="14">
    <location>
        <begin position="2108"/>
        <end position="2211"/>
    </location>
</feature>
<keyword evidence="6 9" id="KW-1015">Disulfide bond</keyword>
<keyword evidence="12" id="KW-0732">Signal</keyword>
<feature type="compositionally biased region" description="Polar residues" evidence="11">
    <location>
        <begin position="2050"/>
        <end position="2059"/>
    </location>
</feature>
<dbReference type="SUPFAM" id="SSF57625">
    <property type="entry name" value="Invertebrate chitin-binding proteins"/>
    <property type="match status" value="23"/>
</dbReference>
<evidence type="ECO:0000313" key="17">
    <source>
        <dbReference type="RefSeq" id="XP_034102497.1"/>
    </source>
</evidence>
<dbReference type="CDD" id="cd00190">
    <property type="entry name" value="Tryp_SPc"/>
    <property type="match status" value="1"/>
</dbReference>
<dbReference type="InterPro" id="IPR001254">
    <property type="entry name" value="Trypsin_dom"/>
</dbReference>
<comment type="caution">
    <text evidence="9">Lacks conserved residue(s) required for the propagation of feature annotation.</text>
</comment>
<evidence type="ECO:0000259" key="15">
    <source>
        <dbReference type="PROSITE" id="PS50940"/>
    </source>
</evidence>
<dbReference type="PANTHER" id="PTHR24258:SF128">
    <property type="entry name" value="TEQUILA, ISOFORM G"/>
    <property type="match status" value="1"/>
</dbReference>
<dbReference type="PROSITE" id="PS50287">
    <property type="entry name" value="SRCR_2"/>
    <property type="match status" value="2"/>
</dbReference>
<dbReference type="InterPro" id="IPR036055">
    <property type="entry name" value="LDL_receptor-like_sf"/>
</dbReference>
<feature type="compositionally biased region" description="Basic residues" evidence="11">
    <location>
        <begin position="1986"/>
        <end position="2006"/>
    </location>
</feature>
<dbReference type="GO" id="GO:0008061">
    <property type="term" value="F:chitin binding"/>
    <property type="evidence" value="ECO:0007669"/>
    <property type="project" value="InterPro"/>
</dbReference>
<dbReference type="InterPro" id="IPR018114">
    <property type="entry name" value="TRYPSIN_HIS"/>
</dbReference>
<evidence type="ECO:0000256" key="11">
    <source>
        <dbReference type="SAM" id="MobiDB-lite"/>
    </source>
</evidence>
<feature type="disulfide bond" evidence="8">
    <location>
        <begin position="2074"/>
        <end position="2092"/>
    </location>
</feature>
<feature type="domain" description="SRCR" evidence="14">
    <location>
        <begin position="2260"/>
        <end position="2359"/>
    </location>
</feature>
<feature type="signal peptide" evidence="12">
    <location>
        <begin position="1"/>
        <end position="24"/>
    </location>
</feature>
<dbReference type="PROSITE" id="PS01209">
    <property type="entry name" value="LDLRA_1"/>
    <property type="match status" value="1"/>
</dbReference>
<dbReference type="SMART" id="SM00494">
    <property type="entry name" value="ChtBD2"/>
    <property type="match status" value="23"/>
</dbReference>
<dbReference type="SMART" id="SM00202">
    <property type="entry name" value="SR"/>
    <property type="match status" value="2"/>
</dbReference>
<dbReference type="FunFam" id="2.40.10.10:FF:000015">
    <property type="entry name" value="Atrial natriuretic peptide-converting enzyme"/>
    <property type="match status" value="1"/>
</dbReference>
<keyword evidence="16" id="KW-1185">Reference proteome</keyword>
<dbReference type="PROSITE" id="PS50940">
    <property type="entry name" value="CHIT_BIND_II"/>
    <property type="match status" value="16"/>
</dbReference>
<evidence type="ECO:0000256" key="6">
    <source>
        <dbReference type="ARBA" id="ARBA00023157"/>
    </source>
</evidence>
<feature type="domain" description="Chitin-binding type-2" evidence="15">
    <location>
        <begin position="1599"/>
        <end position="1655"/>
    </location>
</feature>
<dbReference type="InterPro" id="IPR036508">
    <property type="entry name" value="Chitin-bd_dom_sf"/>
</dbReference>
<dbReference type="GO" id="GO:0016020">
    <property type="term" value="C:membrane"/>
    <property type="evidence" value="ECO:0007669"/>
    <property type="project" value="InterPro"/>
</dbReference>
<feature type="domain" description="Chitin-binding type-2" evidence="15">
    <location>
        <begin position="54"/>
        <end position="110"/>
    </location>
</feature>
<feature type="domain" description="Chitin-binding type-2" evidence="15">
    <location>
        <begin position="830"/>
        <end position="876"/>
    </location>
</feature>
<evidence type="ECO:0000256" key="2">
    <source>
        <dbReference type="ARBA" id="ARBA00022525"/>
    </source>
</evidence>
<feature type="domain" description="Chitin-binding type-2" evidence="15">
    <location>
        <begin position="693"/>
        <end position="749"/>
    </location>
</feature>
<evidence type="ECO:0000256" key="12">
    <source>
        <dbReference type="SAM" id="SignalP"/>
    </source>
</evidence>
<feature type="domain" description="Chitin-binding type-2" evidence="15">
    <location>
        <begin position="1517"/>
        <end position="1574"/>
    </location>
</feature>
<organism evidence="16 17">
    <name type="scientific">Drosophila albomicans</name>
    <name type="common">Fruit fly</name>
    <dbReference type="NCBI Taxonomy" id="7291"/>
    <lineage>
        <taxon>Eukaryota</taxon>
        <taxon>Metazoa</taxon>
        <taxon>Ecdysozoa</taxon>
        <taxon>Arthropoda</taxon>
        <taxon>Hexapoda</taxon>
        <taxon>Insecta</taxon>
        <taxon>Pterygota</taxon>
        <taxon>Neoptera</taxon>
        <taxon>Endopterygota</taxon>
        <taxon>Diptera</taxon>
        <taxon>Brachycera</taxon>
        <taxon>Muscomorpha</taxon>
        <taxon>Ephydroidea</taxon>
        <taxon>Drosophilidae</taxon>
        <taxon>Drosophila</taxon>
    </lineage>
</organism>
<feature type="chain" id="PRO_5028199908" evidence="12">
    <location>
        <begin position="25"/>
        <end position="2672"/>
    </location>
</feature>
<gene>
    <name evidence="17" type="primary">LOC117566959</name>
</gene>
<dbReference type="GO" id="GO:0050832">
    <property type="term" value="P:defense response to fungus"/>
    <property type="evidence" value="ECO:0007669"/>
    <property type="project" value="UniProtKB-ARBA"/>
</dbReference>
<feature type="domain" description="Peptidase S1" evidence="13">
    <location>
        <begin position="2427"/>
        <end position="2666"/>
    </location>
</feature>
<feature type="domain" description="Chitin-binding type-2" evidence="15">
    <location>
        <begin position="601"/>
        <end position="657"/>
    </location>
</feature>
<feature type="domain" description="Chitin-binding type-2" evidence="15">
    <location>
        <begin position="1440"/>
        <end position="1496"/>
    </location>
</feature>
<dbReference type="PROSITE" id="PS50240">
    <property type="entry name" value="TRYPSIN_DOM"/>
    <property type="match status" value="1"/>
</dbReference>
<evidence type="ECO:0000256" key="5">
    <source>
        <dbReference type="ARBA" id="ARBA00022825"/>
    </source>
</evidence>
<dbReference type="GO" id="GO:0035008">
    <property type="term" value="P:positive regulation of melanization defense response"/>
    <property type="evidence" value="ECO:0007669"/>
    <property type="project" value="UniProtKB-ARBA"/>
</dbReference>
<dbReference type="GO" id="GO:0160032">
    <property type="term" value="P:Toll receptor ligand protein activation cascade"/>
    <property type="evidence" value="ECO:0007669"/>
    <property type="project" value="UniProtKB-ARBA"/>
</dbReference>
<feature type="domain" description="Chitin-binding type-2" evidence="15">
    <location>
        <begin position="1751"/>
        <end position="1801"/>
    </location>
</feature>
<feature type="domain" description="Chitin-binding type-2" evidence="15">
    <location>
        <begin position="1060"/>
        <end position="1116"/>
    </location>
</feature>
<dbReference type="PROSITE" id="PS00135">
    <property type="entry name" value="TRYPSIN_SER"/>
    <property type="match status" value="1"/>
</dbReference>
<comment type="subcellular location">
    <subcellularLocation>
        <location evidence="1">Secreted</location>
    </subcellularLocation>
</comment>
<dbReference type="OrthoDB" id="6020543at2759"/>
<feature type="domain" description="Chitin-binding type-2" evidence="15">
    <location>
        <begin position="266"/>
        <end position="322"/>
    </location>
</feature>
<evidence type="ECO:0000256" key="9">
    <source>
        <dbReference type="PROSITE-ProRule" id="PRU00196"/>
    </source>
</evidence>
<dbReference type="SUPFAM" id="SSF50494">
    <property type="entry name" value="Trypsin-like serine proteases"/>
    <property type="match status" value="1"/>
</dbReference>
<feature type="domain" description="Chitin-binding type-2" evidence="15">
    <location>
        <begin position="126"/>
        <end position="182"/>
    </location>
</feature>
<dbReference type="InterPro" id="IPR001314">
    <property type="entry name" value="Peptidase_S1A"/>
</dbReference>
<dbReference type="FunFam" id="2.170.140.10:FF:000003">
    <property type="entry name" value="Tequila, isoform D"/>
    <property type="match status" value="3"/>
</dbReference>
<feature type="compositionally biased region" description="Polar residues" evidence="11">
    <location>
        <begin position="1835"/>
        <end position="1864"/>
    </location>
</feature>
<dbReference type="PRINTS" id="PR00258">
    <property type="entry name" value="SPERACTRCPTR"/>
</dbReference>
<name>A0A6P8XZN2_DROAB</name>
<dbReference type="InterPro" id="IPR036772">
    <property type="entry name" value="SRCR-like_dom_sf"/>
</dbReference>
<dbReference type="SMART" id="SM00192">
    <property type="entry name" value="LDLa"/>
    <property type="match status" value="2"/>
</dbReference>
<dbReference type="Gene3D" id="2.40.10.10">
    <property type="entry name" value="Trypsin-like serine proteases"/>
    <property type="match status" value="1"/>
</dbReference>
<feature type="domain" description="Chitin-binding type-2" evidence="15">
    <location>
        <begin position="1670"/>
        <end position="1726"/>
    </location>
</feature>
<keyword evidence="7" id="KW-0325">Glycoprotein</keyword>
<dbReference type="PROSITE" id="PS00134">
    <property type="entry name" value="TRYPSIN_HIS"/>
    <property type="match status" value="1"/>
</dbReference>
<dbReference type="PROSITE" id="PS50068">
    <property type="entry name" value="LDLRA_2"/>
    <property type="match status" value="2"/>
</dbReference>
<evidence type="ECO:0000259" key="13">
    <source>
        <dbReference type="PROSITE" id="PS50240"/>
    </source>
</evidence>
<dbReference type="InterPro" id="IPR023415">
    <property type="entry name" value="LDLR_class-A_CS"/>
</dbReference>
<evidence type="ECO:0000256" key="10">
    <source>
        <dbReference type="RuleBase" id="RU363034"/>
    </source>
</evidence>
<keyword evidence="5 10" id="KW-0720">Serine protease</keyword>
<dbReference type="GO" id="GO:0004252">
    <property type="term" value="F:serine-type endopeptidase activity"/>
    <property type="evidence" value="ECO:0007669"/>
    <property type="project" value="InterPro"/>
</dbReference>
<feature type="domain" description="Chitin-binding type-2" evidence="15">
    <location>
        <begin position="767"/>
        <end position="825"/>
    </location>
</feature>
<accession>A0A6P8XZN2</accession>
<dbReference type="GeneID" id="117566959"/>
<feature type="domain" description="Chitin-binding type-2" evidence="15">
    <location>
        <begin position="1140"/>
        <end position="1196"/>
    </location>
</feature>
<feature type="disulfide bond" evidence="8">
    <location>
        <begin position="2086"/>
        <end position="2101"/>
    </location>
</feature>
<dbReference type="Pfam" id="PF00530">
    <property type="entry name" value="SRCR"/>
    <property type="match status" value="2"/>
</dbReference>
<feature type="domain" description="Chitin-binding type-2" evidence="15">
    <location>
        <begin position="427"/>
        <end position="483"/>
    </location>
</feature>
<evidence type="ECO:0000256" key="4">
    <source>
        <dbReference type="ARBA" id="ARBA00022801"/>
    </source>
</evidence>
<dbReference type="PROSITE" id="PS00420">
    <property type="entry name" value="SRCR_1"/>
    <property type="match status" value="2"/>
</dbReference>
<sequence>MIVQFKCLGLALLLVSLVPNESSAYQPGSGLSAHATYASNARAQEQLAPIYDRDAPCPAHYNGLKPYPHDCHRYINCAEGRPSIQTCASGTAFNPSTLVCDQASKRTCESAAQPNRSERLQQLDAEPKCAPGLTGLQPHPYDCSKFLNCANGQTYVQSCGPGTAFSPTMLVCDFRHKVQCGDNHNFNGATTAAANGQASDFAVDLSCPPGVRGPHPHPTDPHKYLSCGIGMQPIVQECELSWVFDSNLLTCVSSHRQAHSYSARNDLLCPDGVEGLFVHPFDQTKYLSCKNGKVAVQSCEPQKVFSISRGNCHLKSQLSYSDYVTFMVSDISYEYSLILTHCPDGTSGLHLYPYDAGKYIQCAAGGALTVISCTPSMGYSYTRHSCQLLEHLSRSERVKFWSELVTTSYDQVSQSELSYGQVSYSKLSTCPQSLQGKFAYPFNAAYFVLCQNGQLRVESCPWGTYYSITKRNCLSANQLASHEYLDYSYTSVQLSSNFRQDLSFVVCPENAVGYFLHPFDCNKYFSCRGQQTFIKSCAEGKVFSISQRICVDTSRLAAYFDRVDYLERTTDELYQQSQQTAVESGGYAQSGSSRLVETHSSPKCAPGVSGLQTHPYDCTKFLNCANGQTYIQDCGPGTAFSPSLKVCDFKHKVDCGANHYGENSSNGYYQQSVAGSGAYDQFGSGRLVETHSTPKCAPGVSGLQPHPYDCTKFLNCANGQTFIQDCGPGTAFSPNLKVCDYKHKVDCGANRLNTSLNNGASSGAAAALRCQPGAQGLHPHPTDPQKYLRCGIGTQPIVEQCHLAEVFDSKSLSCIPSRTLDQNSSAGTSYLLCPDGVEGWFAHPFDQTKYLSCKGKLVTVQSCNSGQVFSISRGYCHPKSQLIYSDYVAYIVSEISQDYSLILHNCPAGTEGLHLYPYDASKYLRCSSGGKMSLHSCDPNLAYSFKQRACRSIEHLDAGERVKFISEMIIAGTFIYTDTQSSLLACPRSLEGKFAYPFNAAYFVHCQGGVLQLKSCPRYTYYSLAKRDCFAGQQLTQHEFLDYSYTNVQLSSNFMQDFKLVVCPDNADGYFLHPFDSSKYFSCGNRQTFIERCELGKFFSISQRRCVAKNQLSAAYDRVEFEYTQVDQHRQSKVDSSHQEISCPYGVRGLHPHPYDCAQFLNCADGHTSVQHCSPGTAFNAAALVCQFINIVDCGDRSLNGAGNVTSTHFGSVESSGSTVGPYCPPGYRGLRPHASDPRKYQKCGIDVQPIVEECGLDEIFDPHTLNCSPVGLNYGPIQPTQRPSLPRNDLLCPDGTEGLFVHPFDQTKFLNCKGNRVAIQNCISNHVFSISKSQCRPKAELQPTDYVGYTVSQISHEYSLELTRCPAGIDGLHLYPFDAGKYVRCDTGGELFVVSCGEGRGFSLIERTCRPYALLQQGDYIRRSSGSVYVENSSFQFTLTACPRSMDGKYAYPYHGAYFVYCQHGEMQVGQCPTGTFFSLSKRVCLPRSQLSSHEFLDYSYTSVQLPTFYGQEITTINCPFNDQGYFLHPFDCTKYLNCLNHRTTIESCDQGHVFSISQRRCVPDAHTLNSNYDRVEYMKAELYQGSRQYSDGSAYNRVSCPSNVYGLHAHPFDAQSYLYCVEGLTEIWKCPANMLFNVAQKVCQATDRLSANEHVTSFGQGQLQHLETISCPRDAVGNFVYPFDCTKYLRCVAGETHLESCPQGQHFSLSQRSCQLQQQVQRSNRVDKSSELKIFYDWWLQIRAANSSRIYCPSGVIGYYPHPTRSDRYLSCSPGSSNSLALILECPAGKVFSIAENNCATREQLLGPNVEYALGNYNWREDLSLEYREPRTHQGSYDQSGSASGIKTTTYQGGDRWSNMNMQRPAGIGFGYPGQQQPSQPPQPHQPAGWSGHGSSYSQQSPTQSVLYVEGSLQPKHAGETARTEQTLNPTTYANGYDTTDFQRTTRKVDVEGSTTPSNWHTQGHSREFHLRHPNMPDPFEKPQHHHNPHHPHHDHNHHQHHNPSHSEHQHSRRFHSQHPNLPNPFADEEQKPQQQDDDEEFLPNPNAEATTPQSVDISFRGDFEDSCEFDCGGGKCVKQSQVCDGVNNCGNRKDESRCDHLGYQLRLTGGNSPNMGRVEVKINGQWGYVCDDNFGLRDADVVCRELGFKMGAAEVRGNSFYVPPERNFNYVMDAVDCRGNETKLKDCDFKGWGVHNCGVDEVVGVVCKVPLLKCPNNLWLCHTSKECIPPAFVCDNTADCADKSDESDAVCKAPVEYRLEGGRSPNEGRLEVKYHGVWGSVCDDDFNMKSAQVACNSLGYYGTPKMEANIFGPGNGPIWLDQVMCQGNETSIDTCSHWNWGEHNCNHTEDVSLRCTAGPRPRQQRLFTKLQPTSANKTAGDASAVSFSDIGLWERSSKALHTPRRCGIFKDDLLDEFAHPEERVVKGSVARRGRHPWQATIRTRGRGGISSHWCGAVVISKRHLLTAAHCLYGHRKGAYFVRVGDHYANIAEHSEVDSFIENWYTHEQFRQPTHMNNDIAVVVLKTPLKFNDYVQPICLPERGAPLTENRTCTISGWGSIKSGVSTPSQELRAAQLPILPDTTCKQLNVYGDAMTEGMFCAGSMDESVDACEGDSGGPLVCSDEDGETLYGIISWGQHCGYQNRPGVYVRVCHYVDWIYEKINQSLMRM</sequence>
<feature type="compositionally biased region" description="Polar residues" evidence="11">
    <location>
        <begin position="1895"/>
        <end position="1908"/>
    </location>
</feature>
<feature type="compositionally biased region" description="Polar residues" evidence="11">
    <location>
        <begin position="1926"/>
        <end position="1945"/>
    </location>
</feature>
<dbReference type="Gene3D" id="4.10.400.10">
    <property type="entry name" value="Low-density Lipoprotein Receptor"/>
    <property type="match status" value="2"/>
</dbReference>
<dbReference type="SMART" id="SM00020">
    <property type="entry name" value="Tryp_SPc"/>
    <property type="match status" value="1"/>
</dbReference>
<dbReference type="FunFam" id="3.10.250.10:FF:000026">
    <property type="entry name" value="Tequila, isoform D"/>
    <property type="match status" value="2"/>
</dbReference>
<dbReference type="CDD" id="cd00112">
    <property type="entry name" value="LDLa"/>
    <property type="match status" value="2"/>
</dbReference>
<evidence type="ECO:0000256" key="8">
    <source>
        <dbReference type="PROSITE-ProRule" id="PRU00124"/>
    </source>
</evidence>
<dbReference type="SUPFAM" id="SSF57424">
    <property type="entry name" value="LDL receptor-like module"/>
    <property type="match status" value="2"/>
</dbReference>
<reference evidence="17" key="1">
    <citation type="submission" date="2025-08" db="UniProtKB">
        <authorList>
            <consortium name="RefSeq"/>
        </authorList>
    </citation>
    <scope>IDENTIFICATION</scope>
    <source>
        <strain evidence="17">15112-1751.03</strain>
        <tissue evidence="17">Whole Adult</tissue>
    </source>
</reference>
<evidence type="ECO:0000313" key="16">
    <source>
        <dbReference type="Proteomes" id="UP000515160"/>
    </source>
</evidence>
<dbReference type="InterPro" id="IPR001190">
    <property type="entry name" value="SRCR"/>
</dbReference>
<proteinExistence type="predicted"/>
<dbReference type="GO" id="GO:0006508">
    <property type="term" value="P:proteolysis"/>
    <property type="evidence" value="ECO:0007669"/>
    <property type="project" value="UniProtKB-KW"/>
</dbReference>
<evidence type="ECO:0000256" key="1">
    <source>
        <dbReference type="ARBA" id="ARBA00004613"/>
    </source>
</evidence>
<dbReference type="Pfam" id="PF00089">
    <property type="entry name" value="Trypsin"/>
    <property type="match status" value="1"/>
</dbReference>
<feature type="region of interest" description="Disordered" evidence="11">
    <location>
        <begin position="1833"/>
        <end position="2060"/>
    </location>
</feature>
<dbReference type="Pfam" id="PF00057">
    <property type="entry name" value="Ldl_recept_a"/>
    <property type="match status" value="1"/>
</dbReference>
<keyword evidence="2" id="KW-0964">Secreted</keyword>
<dbReference type="GO" id="GO:0005576">
    <property type="term" value="C:extracellular region"/>
    <property type="evidence" value="ECO:0007669"/>
    <property type="project" value="UniProtKB-SubCell"/>
</dbReference>
<dbReference type="RefSeq" id="XP_034102497.1">
    <property type="nucleotide sequence ID" value="XM_034246606.2"/>
</dbReference>